<dbReference type="InterPro" id="IPR014777">
    <property type="entry name" value="4pyrrole_Mease_sub1"/>
</dbReference>
<dbReference type="Pfam" id="PF00590">
    <property type="entry name" value="TP_methylase"/>
    <property type="match status" value="1"/>
</dbReference>
<dbReference type="PATRIC" id="fig|525903.6.peg.53"/>
<dbReference type="KEGG" id="tai:Taci_0050"/>
<dbReference type="InterPro" id="IPR003043">
    <property type="entry name" value="Uropor_MeTrfase_CS"/>
</dbReference>
<dbReference type="Gene3D" id="3.30.950.10">
    <property type="entry name" value="Methyltransferase, Cobalt-precorrin-4 Transmethylase, Domain 2"/>
    <property type="match status" value="1"/>
</dbReference>
<dbReference type="AlphaFoldDB" id="D1B7N7"/>
<comment type="pathway">
    <text evidence="1">Cofactor biosynthesis; adenosylcobalamin biosynthesis.</text>
</comment>
<evidence type="ECO:0000256" key="6">
    <source>
        <dbReference type="ARBA" id="ARBA00022691"/>
    </source>
</evidence>
<dbReference type="PANTHER" id="PTHR45790">
    <property type="entry name" value="SIROHEME SYNTHASE-RELATED"/>
    <property type="match status" value="1"/>
</dbReference>
<dbReference type="GO" id="GO:0046026">
    <property type="term" value="F:precorrin-4 C11-methyltransferase activity"/>
    <property type="evidence" value="ECO:0007669"/>
    <property type="project" value="UniProtKB-EC"/>
</dbReference>
<keyword evidence="4 7" id="KW-0489">Methyltransferase</keyword>
<protein>
    <submittedName>
        <fullName evidence="9">Precorrin-4 C11-methyltransferase</fullName>
        <ecNumber evidence="9">2.1.1.133</ecNumber>
    </submittedName>
</protein>
<evidence type="ECO:0000313" key="10">
    <source>
        <dbReference type="Proteomes" id="UP000002030"/>
    </source>
</evidence>
<dbReference type="Gene3D" id="3.40.1010.10">
    <property type="entry name" value="Cobalt-precorrin-4 Transmethylase, Domain 1"/>
    <property type="match status" value="1"/>
</dbReference>
<dbReference type="InterPro" id="IPR014776">
    <property type="entry name" value="4pyrrole_Mease_sub2"/>
</dbReference>
<dbReference type="CDD" id="cd11641">
    <property type="entry name" value="Precorrin-4_C11-MT"/>
    <property type="match status" value="1"/>
</dbReference>
<sequence length="255" mass="27610">MKGPVWIVGAGPGDPELITLKGARLLMEADLVLYAGSLVNPQVLEHCRDTCEKVDSSRLSLEDQVELMADRCGRGLKVVRLHTGDPSLYGAIGEQIRALEARGVECRIVPGVSSLQGAASALKIEYTVPGGPQTLVCTRLPGRTPVPGGEDLRVYASTGATLAIFLSSEMAQRASELCIEGGLDPRTPAAWVYRATWPDQRMGRTTLDRLGEHMASRGITRHALMVVGQCLDPQGRSLLYHPSFHHMYRKGAPED</sequence>
<dbReference type="STRING" id="525903.Taci_0050"/>
<keyword evidence="10" id="KW-1185">Reference proteome</keyword>
<dbReference type="NCBIfam" id="TIGR01465">
    <property type="entry name" value="cobM_cbiF"/>
    <property type="match status" value="1"/>
</dbReference>
<dbReference type="EC" id="2.1.1.133" evidence="9"/>
<dbReference type="PANTHER" id="PTHR45790:SF4">
    <property type="entry name" value="COBALT-PRECORRIN-4 C(11)-METHYLTRANSFERASE"/>
    <property type="match status" value="1"/>
</dbReference>
<dbReference type="OrthoDB" id="9815856at2"/>
<dbReference type="HOGENOM" id="CLU_011276_7_1_0"/>
<proteinExistence type="inferred from homology"/>
<dbReference type="SUPFAM" id="SSF53790">
    <property type="entry name" value="Tetrapyrrole methylase"/>
    <property type="match status" value="1"/>
</dbReference>
<evidence type="ECO:0000256" key="1">
    <source>
        <dbReference type="ARBA" id="ARBA00004953"/>
    </source>
</evidence>
<dbReference type="PROSITE" id="PS00840">
    <property type="entry name" value="SUMT_2"/>
    <property type="match status" value="1"/>
</dbReference>
<evidence type="ECO:0000256" key="7">
    <source>
        <dbReference type="RuleBase" id="RU003960"/>
    </source>
</evidence>
<dbReference type="EnsemblBacteria" id="ACZ18290">
    <property type="protein sequence ID" value="ACZ18290"/>
    <property type="gene ID" value="Taci_0050"/>
</dbReference>
<comment type="similarity">
    <text evidence="2 7">Belongs to the precorrin methyltransferase family.</text>
</comment>
<keyword evidence="3" id="KW-0169">Cobalamin biosynthesis</keyword>
<keyword evidence="5 7" id="KW-0808">Transferase</keyword>
<dbReference type="InterPro" id="IPR000878">
    <property type="entry name" value="4pyrrol_Mease"/>
</dbReference>
<evidence type="ECO:0000256" key="5">
    <source>
        <dbReference type="ARBA" id="ARBA00022679"/>
    </source>
</evidence>
<gene>
    <name evidence="9" type="ordered locus">Taci_0050</name>
</gene>
<dbReference type="EMBL" id="CP001818">
    <property type="protein sequence ID" value="ACZ18290.1"/>
    <property type="molecule type" value="Genomic_DNA"/>
</dbReference>
<dbReference type="GO" id="GO:0009236">
    <property type="term" value="P:cobalamin biosynthetic process"/>
    <property type="evidence" value="ECO:0007669"/>
    <property type="project" value="UniProtKB-UniPathway"/>
</dbReference>
<dbReference type="InterPro" id="IPR035996">
    <property type="entry name" value="4pyrrol_Methylase_sf"/>
</dbReference>
<dbReference type="UniPathway" id="UPA00148"/>
<evidence type="ECO:0000256" key="3">
    <source>
        <dbReference type="ARBA" id="ARBA00022573"/>
    </source>
</evidence>
<organism evidence="9 10">
    <name type="scientific">Thermanaerovibrio acidaminovorans (strain ATCC 49978 / DSM 6589 / Su883)</name>
    <name type="common">Selenomonas acidaminovorans</name>
    <dbReference type="NCBI Taxonomy" id="525903"/>
    <lineage>
        <taxon>Bacteria</taxon>
        <taxon>Thermotogati</taxon>
        <taxon>Synergistota</taxon>
        <taxon>Synergistia</taxon>
        <taxon>Synergistales</taxon>
        <taxon>Synergistaceae</taxon>
        <taxon>Thermanaerovibrio</taxon>
    </lineage>
</organism>
<evidence type="ECO:0000256" key="2">
    <source>
        <dbReference type="ARBA" id="ARBA00005879"/>
    </source>
</evidence>
<dbReference type="GO" id="GO:0032259">
    <property type="term" value="P:methylation"/>
    <property type="evidence" value="ECO:0007669"/>
    <property type="project" value="UniProtKB-KW"/>
</dbReference>
<dbReference type="Proteomes" id="UP000002030">
    <property type="component" value="Chromosome"/>
</dbReference>
<evidence type="ECO:0000256" key="4">
    <source>
        <dbReference type="ARBA" id="ARBA00022603"/>
    </source>
</evidence>
<reference evidence="9 10" key="1">
    <citation type="journal article" date="2009" name="Stand. Genomic Sci.">
        <title>Complete genome sequence of Thermanaerovibrio acidaminovorans type strain (Su883).</title>
        <authorList>
            <person name="Chovatia M."/>
            <person name="Sikorski J."/>
            <person name="Schroder M."/>
            <person name="Lapidus A."/>
            <person name="Nolan M."/>
            <person name="Tice H."/>
            <person name="Glavina Del Rio T."/>
            <person name="Copeland A."/>
            <person name="Cheng J.F."/>
            <person name="Lucas S."/>
            <person name="Chen F."/>
            <person name="Bruce D."/>
            <person name="Goodwin L."/>
            <person name="Pitluck S."/>
            <person name="Ivanova N."/>
            <person name="Mavromatis K."/>
            <person name="Ovchinnikova G."/>
            <person name="Pati A."/>
            <person name="Chen A."/>
            <person name="Palaniappan K."/>
            <person name="Land M."/>
            <person name="Hauser L."/>
            <person name="Chang Y.J."/>
            <person name="Jeffries C.D."/>
            <person name="Chain P."/>
            <person name="Saunders E."/>
            <person name="Detter J.C."/>
            <person name="Brettin T."/>
            <person name="Rohde M."/>
            <person name="Goker M."/>
            <person name="Spring S."/>
            <person name="Bristow J."/>
            <person name="Markowitz V."/>
            <person name="Hugenholtz P."/>
            <person name="Kyrpides N.C."/>
            <person name="Klenk H.P."/>
            <person name="Eisen J.A."/>
        </authorList>
    </citation>
    <scope>NUCLEOTIDE SEQUENCE [LARGE SCALE GENOMIC DNA]</scope>
    <source>
        <strain evidence="10">ATCC 49978 / DSM 6589 / Su883</strain>
    </source>
</reference>
<dbReference type="RefSeq" id="WP_012868806.1">
    <property type="nucleotide sequence ID" value="NC_013522.1"/>
</dbReference>
<name>D1B7N7_THEAS</name>
<feature type="domain" description="Tetrapyrrole methylase" evidence="8">
    <location>
        <begin position="5"/>
        <end position="210"/>
    </location>
</feature>
<dbReference type="PROSITE" id="PS00839">
    <property type="entry name" value="SUMT_1"/>
    <property type="match status" value="1"/>
</dbReference>
<dbReference type="InterPro" id="IPR006362">
    <property type="entry name" value="Cbl_synth_CobM/CibF"/>
</dbReference>
<evidence type="ECO:0000259" key="8">
    <source>
        <dbReference type="Pfam" id="PF00590"/>
    </source>
</evidence>
<evidence type="ECO:0000313" key="9">
    <source>
        <dbReference type="EMBL" id="ACZ18290.1"/>
    </source>
</evidence>
<keyword evidence="6" id="KW-0949">S-adenosyl-L-methionine</keyword>
<accession>D1B7N7</accession>
<dbReference type="InterPro" id="IPR050161">
    <property type="entry name" value="Siro_Cobalamin_biosynth"/>
</dbReference>
<dbReference type="eggNOG" id="COG2875">
    <property type="taxonomic scope" value="Bacteria"/>
</dbReference>